<comment type="caution">
    <text evidence="2">The sequence shown here is derived from an EMBL/GenBank/DDBJ whole genome shotgun (WGS) entry which is preliminary data.</text>
</comment>
<dbReference type="EMBL" id="LSGP01000017">
    <property type="protein sequence ID" value="KYZ76435.1"/>
    <property type="molecule type" value="Genomic_DNA"/>
</dbReference>
<protein>
    <submittedName>
        <fullName evidence="2">Uncharacterized protein</fullName>
    </submittedName>
</protein>
<dbReference type="RefSeq" id="WP_066241903.1">
    <property type="nucleotide sequence ID" value="NZ_LSGP01000017.1"/>
</dbReference>
<evidence type="ECO:0000313" key="3">
    <source>
        <dbReference type="Proteomes" id="UP000076268"/>
    </source>
</evidence>
<sequence length="383" mass="44658">MFYKKIAKAFIGGFIVIFLSILGGYIIIDPLDMWSVAKLRGINNYKVSQPLNLDLFKPYQYMNSKPDIVFLGSSRVYVGMPPYFPNSSGTKVYNMGFSSLTLQDAYKYIWFMNSVHKPKQIYLGLDFFQFDKKFSKSRRVGFSAERLERLSQNQLEAFLYKIHETIGLRKMLRKTIAESRENPESPPLFINGWDVRRGGAPARNKEEFPRTVQALFDDYRGWELDSDAIDTLREIVNFTRKNNIQLVLFFNPILSDHVAVLDISNQLQNFNMVKNRVAQINPVWDFAFVNGLTADRSWFYEASHYRGKLGEKILEVMTRSNDSGGEIGVLISKTNVVPEISAQMDEYQAWKERHYNYFSLLKYHYLSNMSVTNSEMINWKYYD</sequence>
<keyword evidence="3" id="KW-1185">Reference proteome</keyword>
<keyword evidence="1" id="KW-1133">Transmembrane helix</keyword>
<feature type="transmembrane region" description="Helical" evidence="1">
    <location>
        <begin position="6"/>
        <end position="28"/>
    </location>
</feature>
<name>A0A154BRE5_ANASB</name>
<evidence type="ECO:0000313" key="2">
    <source>
        <dbReference type="EMBL" id="KYZ76435.1"/>
    </source>
</evidence>
<gene>
    <name evidence="2" type="ORF">AXX12_08355</name>
</gene>
<organism evidence="2 3">
    <name type="scientific">Anaerosporomusa subterranea</name>
    <dbReference type="NCBI Taxonomy" id="1794912"/>
    <lineage>
        <taxon>Bacteria</taxon>
        <taxon>Bacillati</taxon>
        <taxon>Bacillota</taxon>
        <taxon>Negativicutes</taxon>
        <taxon>Acetonemataceae</taxon>
        <taxon>Anaerosporomusa</taxon>
    </lineage>
</organism>
<dbReference type="STRING" id="1794912.AXX12_08355"/>
<dbReference type="SUPFAM" id="SSF52266">
    <property type="entry name" value="SGNH hydrolase"/>
    <property type="match status" value="1"/>
</dbReference>
<dbReference type="Proteomes" id="UP000076268">
    <property type="component" value="Unassembled WGS sequence"/>
</dbReference>
<dbReference type="AlphaFoldDB" id="A0A154BRE5"/>
<keyword evidence="1" id="KW-0812">Transmembrane</keyword>
<reference evidence="2 3" key="1">
    <citation type="submission" date="2016-02" db="EMBL/GenBank/DDBJ databases">
        <title>Anaerosporomusa subterraneum gen. nov., sp. nov., a spore-forming obligate anaerobe isolated from saprolite.</title>
        <authorList>
            <person name="Choi J.K."/>
            <person name="Shah M."/>
            <person name="Yee N."/>
        </authorList>
    </citation>
    <scope>NUCLEOTIDE SEQUENCE [LARGE SCALE GENOMIC DNA]</scope>
    <source>
        <strain evidence="2 3">RU4</strain>
    </source>
</reference>
<keyword evidence="1" id="KW-0472">Membrane</keyword>
<accession>A0A154BRE5</accession>
<proteinExistence type="predicted"/>
<evidence type="ECO:0000256" key="1">
    <source>
        <dbReference type="SAM" id="Phobius"/>
    </source>
</evidence>
<dbReference type="OrthoDB" id="5349052at2"/>